<keyword evidence="2" id="KW-0813">Transport</keyword>
<accession>A0A2S4JWW1</accession>
<dbReference type="GO" id="GO:0015768">
    <property type="term" value="P:maltose transport"/>
    <property type="evidence" value="ECO:0007669"/>
    <property type="project" value="TreeGrafter"/>
</dbReference>
<reference evidence="5" key="1">
    <citation type="submission" date="2015-12" db="EMBL/GenBank/DDBJ databases">
        <authorList>
            <person name="Lodha T.D."/>
            <person name="Chintalapati S."/>
            <person name="Chintalapati V.R."/>
            <person name="Sravanthi T."/>
        </authorList>
    </citation>
    <scope>NUCLEOTIDE SEQUENCE [LARGE SCALE GENOMIC DNA]</scope>
    <source>
        <strain evidence="5">JC133</strain>
    </source>
</reference>
<protein>
    <submittedName>
        <fullName evidence="4">Twin-arginine translocation pathway signal protein</fullName>
    </submittedName>
</protein>
<dbReference type="InterPro" id="IPR006059">
    <property type="entry name" value="SBP"/>
</dbReference>
<organism evidence="4 5">
    <name type="scientific">Alkalispirochaeta sphaeroplastigenens</name>
    <dbReference type="NCBI Taxonomy" id="1187066"/>
    <lineage>
        <taxon>Bacteria</taxon>
        <taxon>Pseudomonadati</taxon>
        <taxon>Spirochaetota</taxon>
        <taxon>Spirochaetia</taxon>
        <taxon>Spirochaetales</taxon>
        <taxon>Spirochaetaceae</taxon>
        <taxon>Alkalispirochaeta</taxon>
    </lineage>
</organism>
<sequence>MLVALVVPMAFAGGSGERDAGPERVTISLWAGNAPPDGPDRYRALNLITALERMQAEMRQEGREITLVADAVSDPAGWTEFKRRFALSAEAGEAPDIVVSGHTDVALWAQSGYIVPVADSVAEVQAMYPQFADVIEPFWDSVTWNGKIWGVPQDTEARPMYFNKVLLRRMGWSDAEINSLPDRIRSGEFTLDDLIKTAQDGIAQGVVKPGYGYWHRPSAGGDFTQFYVAFGGEIYDAASDQLVISREPLRKFFDFHRRVVTTGITPENFIGTSWDVWHDTVVNHDVLFFNAGVWSWAGWAVNNAAGGEAELFEKFGYALQPSGIPGESGVTLSHPVVYMACSERATRRSNQDLVIRAIAHMTDTDLNTRHAVISAHTAILNSQLDDPDYLAAEFLSDVSYMADYNYFAPNHPSYGQWFDVVYRTMVSVQAGEITPEQGVSEAVQRLQHELGDALVVR</sequence>
<evidence type="ECO:0000313" key="4">
    <source>
        <dbReference type="EMBL" id="POR04008.1"/>
    </source>
</evidence>
<keyword evidence="5" id="KW-1185">Reference proteome</keyword>
<dbReference type="Gene3D" id="3.40.190.10">
    <property type="entry name" value="Periplasmic binding protein-like II"/>
    <property type="match status" value="1"/>
</dbReference>
<dbReference type="GO" id="GO:0042956">
    <property type="term" value="P:maltodextrin transmembrane transport"/>
    <property type="evidence" value="ECO:0007669"/>
    <property type="project" value="TreeGrafter"/>
</dbReference>
<name>A0A2S4JWW1_9SPIO</name>
<evidence type="ECO:0000256" key="2">
    <source>
        <dbReference type="ARBA" id="ARBA00022448"/>
    </source>
</evidence>
<dbReference type="GO" id="GO:1901982">
    <property type="term" value="F:maltose binding"/>
    <property type="evidence" value="ECO:0007669"/>
    <property type="project" value="TreeGrafter"/>
</dbReference>
<evidence type="ECO:0000256" key="1">
    <source>
        <dbReference type="ARBA" id="ARBA00008520"/>
    </source>
</evidence>
<dbReference type="Pfam" id="PF01547">
    <property type="entry name" value="SBP_bac_1"/>
    <property type="match status" value="1"/>
</dbReference>
<dbReference type="EMBL" id="LPWH01000050">
    <property type="protein sequence ID" value="POR04008.1"/>
    <property type="molecule type" value="Genomic_DNA"/>
</dbReference>
<dbReference type="Proteomes" id="UP000237350">
    <property type="component" value="Unassembled WGS sequence"/>
</dbReference>
<comment type="caution">
    <text evidence="4">The sequence shown here is derived from an EMBL/GenBank/DDBJ whole genome shotgun (WGS) entry which is preliminary data.</text>
</comment>
<dbReference type="AlphaFoldDB" id="A0A2S4JWW1"/>
<comment type="similarity">
    <text evidence="1">Belongs to the bacterial solute-binding protein 1 family.</text>
</comment>
<dbReference type="SUPFAM" id="SSF53850">
    <property type="entry name" value="Periplasmic binding protein-like II"/>
    <property type="match status" value="1"/>
</dbReference>
<evidence type="ECO:0000313" key="5">
    <source>
        <dbReference type="Proteomes" id="UP000237350"/>
    </source>
</evidence>
<keyword evidence="3" id="KW-0732">Signal</keyword>
<gene>
    <name evidence="4" type="ORF">AU468_04120</name>
</gene>
<dbReference type="OrthoDB" id="6431346at2"/>
<dbReference type="PANTHER" id="PTHR30061:SF50">
    <property type="entry name" value="MALTOSE_MALTODEXTRIN-BINDING PERIPLASMIC PROTEIN"/>
    <property type="match status" value="1"/>
</dbReference>
<dbReference type="PANTHER" id="PTHR30061">
    <property type="entry name" value="MALTOSE-BINDING PERIPLASMIC PROTEIN"/>
    <property type="match status" value="1"/>
</dbReference>
<evidence type="ECO:0000256" key="3">
    <source>
        <dbReference type="ARBA" id="ARBA00022729"/>
    </source>
</evidence>
<proteinExistence type="inferred from homology"/>
<dbReference type="GO" id="GO:0055052">
    <property type="term" value="C:ATP-binding cassette (ABC) transporter complex, substrate-binding subunit-containing"/>
    <property type="evidence" value="ECO:0007669"/>
    <property type="project" value="TreeGrafter"/>
</dbReference>